<evidence type="ECO:0000313" key="3">
    <source>
        <dbReference type="Proteomes" id="UP000254640"/>
    </source>
</evidence>
<dbReference type="EMBL" id="UGSO01000001">
    <property type="protein sequence ID" value="SUB16489.1"/>
    <property type="molecule type" value="Genomic_DNA"/>
</dbReference>
<sequence>MASTLIMNSPSRSWSGTRKNIIVKFALSFSDLIALNLALFLSAATIQGIWGELDTFIPPHQIEYRFVAQFIMSVMCTGWFWVRLRHYTYRKPFWFELKRDH</sequence>
<name>A0A379AG27_ENTAG</name>
<keyword evidence="1" id="KW-1133">Transmembrane helix</keyword>
<dbReference type="Proteomes" id="UP000254640">
    <property type="component" value="Unassembled WGS sequence"/>
</dbReference>
<organism evidence="2 3">
    <name type="scientific">Enterobacter agglomerans</name>
    <name type="common">Erwinia herbicola</name>
    <name type="synonym">Pantoea agglomerans</name>
    <dbReference type="NCBI Taxonomy" id="549"/>
    <lineage>
        <taxon>Bacteria</taxon>
        <taxon>Pseudomonadati</taxon>
        <taxon>Pseudomonadota</taxon>
        <taxon>Gammaproteobacteria</taxon>
        <taxon>Enterobacterales</taxon>
        <taxon>Erwiniaceae</taxon>
        <taxon>Pantoea</taxon>
        <taxon>Pantoea agglomerans group</taxon>
    </lineage>
</organism>
<dbReference type="GO" id="GO:0016740">
    <property type="term" value="F:transferase activity"/>
    <property type="evidence" value="ECO:0007669"/>
    <property type="project" value="UniProtKB-KW"/>
</dbReference>
<feature type="transmembrane region" description="Helical" evidence="1">
    <location>
        <begin position="64"/>
        <end position="82"/>
    </location>
</feature>
<dbReference type="AlphaFoldDB" id="A0A379AG27"/>
<accession>A0A379AG27</accession>
<proteinExistence type="predicted"/>
<evidence type="ECO:0000256" key="1">
    <source>
        <dbReference type="SAM" id="Phobius"/>
    </source>
</evidence>
<keyword evidence="1" id="KW-0812">Transmembrane</keyword>
<protein>
    <submittedName>
        <fullName evidence="2">Undecaprenyl-phosphate galactose phosphotransferase</fullName>
    </submittedName>
</protein>
<feature type="transmembrane region" description="Helical" evidence="1">
    <location>
        <begin position="21"/>
        <end position="44"/>
    </location>
</feature>
<keyword evidence="3" id="KW-1185">Reference proteome</keyword>
<keyword evidence="1" id="KW-0472">Membrane</keyword>
<reference evidence="2 3" key="1">
    <citation type="submission" date="2018-06" db="EMBL/GenBank/DDBJ databases">
        <authorList>
            <consortium name="Pathogen Informatics"/>
            <person name="Doyle S."/>
        </authorList>
    </citation>
    <scope>NUCLEOTIDE SEQUENCE [LARGE SCALE GENOMIC DNA]</scope>
    <source>
        <strain evidence="2 3">NCTC9381</strain>
    </source>
</reference>
<evidence type="ECO:0000313" key="2">
    <source>
        <dbReference type="EMBL" id="SUB16489.1"/>
    </source>
</evidence>
<keyword evidence="2" id="KW-0808">Transferase</keyword>
<gene>
    <name evidence="2" type="ORF">NCTC9381_02397</name>
</gene>